<dbReference type="Proteomes" id="UP000182360">
    <property type="component" value="Unassembled WGS sequence"/>
</dbReference>
<evidence type="ECO:0008006" key="4">
    <source>
        <dbReference type="Google" id="ProtNLM"/>
    </source>
</evidence>
<keyword evidence="1" id="KW-1133">Transmembrane helix</keyword>
<feature type="transmembrane region" description="Helical" evidence="1">
    <location>
        <begin position="284"/>
        <end position="301"/>
    </location>
</feature>
<sequence length="402" mass="47113">MNRNSIFINYIIYIGLLFYLLIDTIAGILISKGFPNIGLLIKVFLILLMIINVSSKNFFYPVIISFFFSLLFIYAVYWFFIDNKFFSISFSNLFKIFAVMIIFIYCKNELSDDQISQIIKVNYIIFVANILLGSLGFGNNPYKYNGETVGTNGFFYSGNEITYTYICLLFLIIYTNRDRKTLFYLFNIFLSVLIGTKTGMLVVLLVLFSDMYFSTKNIIKKRLLIIAFIVSITLLFFLIKKFLMNNILVQMIIFKFNQSNRGSFSILNALLSGRIERIPVIREIYTSSWSFIKYLMGLGFVEVNKHPLEMDFFEMFYYYGIFGVIVLIIFYIYLLINAYKRRDLKQFSFIIITIIVSFFVGHVTYSVMGGVFFCLCNRNLKNIRINFGIKKKVNKVFILLYK</sequence>
<reference evidence="2 3" key="1">
    <citation type="submission" date="2016-10" db="EMBL/GenBank/DDBJ databases">
        <authorList>
            <person name="de Groot N.N."/>
        </authorList>
    </citation>
    <scope>NUCLEOTIDE SEQUENCE [LARGE SCALE GENOMIC DNA]</scope>
    <source>
        <strain evidence="2 3">B25</strain>
    </source>
</reference>
<name>A0A1H9G8D6_9SPIR</name>
<feature type="transmembrane region" description="Helical" evidence="1">
    <location>
        <begin position="182"/>
        <end position="208"/>
    </location>
</feature>
<evidence type="ECO:0000256" key="1">
    <source>
        <dbReference type="SAM" id="Phobius"/>
    </source>
</evidence>
<feature type="transmembrane region" description="Helical" evidence="1">
    <location>
        <begin position="316"/>
        <end position="336"/>
    </location>
</feature>
<proteinExistence type="predicted"/>
<feature type="transmembrane region" description="Helical" evidence="1">
    <location>
        <begin position="348"/>
        <end position="373"/>
    </location>
</feature>
<dbReference type="EMBL" id="FOFU01000004">
    <property type="protein sequence ID" value="SEQ46371.1"/>
    <property type="molecule type" value="Genomic_DNA"/>
</dbReference>
<keyword evidence="3" id="KW-1185">Reference proteome</keyword>
<evidence type="ECO:0000313" key="3">
    <source>
        <dbReference type="Proteomes" id="UP000182360"/>
    </source>
</evidence>
<feature type="transmembrane region" description="Helical" evidence="1">
    <location>
        <begin position="223"/>
        <end position="243"/>
    </location>
</feature>
<protein>
    <recommendedName>
        <fullName evidence="4">O-antigen ligase like membrane protein</fullName>
    </recommendedName>
</protein>
<dbReference type="OrthoDB" id="1437044at2"/>
<feature type="transmembrane region" description="Helical" evidence="1">
    <location>
        <begin position="153"/>
        <end position="175"/>
    </location>
</feature>
<keyword evidence="1" id="KW-0472">Membrane</keyword>
<feature type="transmembrane region" description="Helical" evidence="1">
    <location>
        <begin position="58"/>
        <end position="80"/>
    </location>
</feature>
<keyword evidence="1" id="KW-0812">Transmembrane</keyword>
<feature type="transmembrane region" description="Helical" evidence="1">
    <location>
        <begin position="118"/>
        <end position="138"/>
    </location>
</feature>
<organism evidence="2 3">
    <name type="scientific">Treponema bryantii</name>
    <dbReference type="NCBI Taxonomy" id="163"/>
    <lineage>
        <taxon>Bacteria</taxon>
        <taxon>Pseudomonadati</taxon>
        <taxon>Spirochaetota</taxon>
        <taxon>Spirochaetia</taxon>
        <taxon>Spirochaetales</taxon>
        <taxon>Treponemataceae</taxon>
        <taxon>Treponema</taxon>
    </lineage>
</organism>
<feature type="transmembrane region" description="Helical" evidence="1">
    <location>
        <begin position="34"/>
        <end position="51"/>
    </location>
</feature>
<dbReference type="RefSeq" id="WP_074643495.1">
    <property type="nucleotide sequence ID" value="NZ_FOFU01000004.1"/>
</dbReference>
<feature type="transmembrane region" description="Helical" evidence="1">
    <location>
        <begin position="86"/>
        <end position="106"/>
    </location>
</feature>
<feature type="transmembrane region" description="Helical" evidence="1">
    <location>
        <begin position="7"/>
        <end position="28"/>
    </location>
</feature>
<gene>
    <name evidence="2" type="ORF">SAMN04487977_104319</name>
</gene>
<dbReference type="AlphaFoldDB" id="A0A1H9G8D6"/>
<accession>A0A1H9G8D6</accession>
<evidence type="ECO:0000313" key="2">
    <source>
        <dbReference type="EMBL" id="SEQ46371.1"/>
    </source>
</evidence>